<dbReference type="InterPro" id="IPR029062">
    <property type="entry name" value="Class_I_gatase-like"/>
</dbReference>
<dbReference type="Proteomes" id="UP001155241">
    <property type="component" value="Unassembled WGS sequence"/>
</dbReference>
<reference evidence="10" key="1">
    <citation type="submission" date="2022-06" db="EMBL/GenBank/DDBJ databases">
        <title>Aeoliella straminimaris, a novel planctomycete from sediments.</title>
        <authorList>
            <person name="Vitorino I.R."/>
            <person name="Lage O.M."/>
        </authorList>
    </citation>
    <scope>NUCLEOTIDE SEQUENCE</scope>
    <source>
        <strain evidence="10">ICT_H6.2</strain>
    </source>
</reference>
<protein>
    <recommendedName>
        <fullName evidence="5">Cyanophycinase</fullName>
        <ecNumber evidence="4">3.4.15.6</ecNumber>
    </recommendedName>
</protein>
<evidence type="ECO:0000256" key="9">
    <source>
        <dbReference type="SAM" id="SignalP"/>
    </source>
</evidence>
<dbReference type="NCBIfam" id="TIGR02069">
    <property type="entry name" value="cyanophycinase"/>
    <property type="match status" value="1"/>
</dbReference>
<comment type="function">
    <text evidence="2">Exopeptidase that catalyzes the hydrolytic cleavage of multi-L-arginyl-poly-L-aspartic acid (cyanophycin; a water-insoluble reserve polymer) into aspartate-arginine dipeptides.</text>
</comment>
<feature type="chain" id="PRO_5040759995" description="Cyanophycinase" evidence="9">
    <location>
        <begin position="23"/>
        <end position="261"/>
    </location>
</feature>
<keyword evidence="9" id="KW-0732">Signal</keyword>
<dbReference type="EMBL" id="JAMXLR010000061">
    <property type="protein sequence ID" value="MCO6045859.1"/>
    <property type="molecule type" value="Genomic_DNA"/>
</dbReference>
<evidence type="ECO:0000256" key="1">
    <source>
        <dbReference type="ARBA" id="ARBA00001092"/>
    </source>
</evidence>
<proteinExistence type="inferred from homology"/>
<name>A0A9X2FGB1_9BACT</name>
<keyword evidence="8" id="KW-0720">Serine protease</keyword>
<keyword evidence="6" id="KW-0645">Protease</keyword>
<evidence type="ECO:0000256" key="3">
    <source>
        <dbReference type="ARBA" id="ARBA00006534"/>
    </source>
</evidence>
<comment type="similarity">
    <text evidence="3">Belongs to the peptidase S51 family.</text>
</comment>
<comment type="catalytic activity">
    <reaction evidence="1">
        <text>[L-4-(L-arginin-2-N-yl)aspartate](n) + H2O = [L-4-(L-arginin-2-N-yl)aspartate](n-1) + L-4-(L-arginin-2-N-yl)aspartate</text>
        <dbReference type="Rhea" id="RHEA:12845"/>
        <dbReference type="Rhea" id="RHEA-COMP:13728"/>
        <dbReference type="Rhea" id="RHEA-COMP:13734"/>
        <dbReference type="ChEBI" id="CHEBI:15377"/>
        <dbReference type="ChEBI" id="CHEBI:137986"/>
        <dbReference type="ChEBI" id="CHEBI:137991"/>
        <dbReference type="EC" id="3.4.15.6"/>
    </reaction>
</comment>
<keyword evidence="7 10" id="KW-0378">Hydrolase</keyword>
<dbReference type="GO" id="GO:0006508">
    <property type="term" value="P:proteolysis"/>
    <property type="evidence" value="ECO:0007669"/>
    <property type="project" value="UniProtKB-KW"/>
</dbReference>
<evidence type="ECO:0000256" key="4">
    <source>
        <dbReference type="ARBA" id="ARBA00013115"/>
    </source>
</evidence>
<feature type="signal peptide" evidence="9">
    <location>
        <begin position="1"/>
        <end position="22"/>
    </location>
</feature>
<evidence type="ECO:0000256" key="6">
    <source>
        <dbReference type="ARBA" id="ARBA00022670"/>
    </source>
</evidence>
<organism evidence="10 11">
    <name type="scientific">Aeoliella straminimaris</name>
    <dbReference type="NCBI Taxonomy" id="2954799"/>
    <lineage>
        <taxon>Bacteria</taxon>
        <taxon>Pseudomonadati</taxon>
        <taxon>Planctomycetota</taxon>
        <taxon>Planctomycetia</taxon>
        <taxon>Pirellulales</taxon>
        <taxon>Lacipirellulaceae</taxon>
        <taxon>Aeoliella</taxon>
    </lineage>
</organism>
<dbReference type="PANTHER" id="PTHR36175:SF1">
    <property type="entry name" value="CYANOPHYCINASE"/>
    <property type="match status" value="1"/>
</dbReference>
<dbReference type="Gene3D" id="3.40.50.880">
    <property type="match status" value="1"/>
</dbReference>
<dbReference type="SUPFAM" id="SSF52317">
    <property type="entry name" value="Class I glutamine amidotransferase-like"/>
    <property type="match status" value="1"/>
</dbReference>
<comment type="caution">
    <text evidence="10">The sequence shown here is derived from an EMBL/GenBank/DDBJ whole genome shotgun (WGS) entry which is preliminary data.</text>
</comment>
<dbReference type="AlphaFoldDB" id="A0A9X2FGB1"/>
<dbReference type="GO" id="GO:0004180">
    <property type="term" value="F:carboxypeptidase activity"/>
    <property type="evidence" value="ECO:0007669"/>
    <property type="project" value="UniProtKB-KW"/>
</dbReference>
<accession>A0A9X2FGB1</accession>
<evidence type="ECO:0000256" key="7">
    <source>
        <dbReference type="ARBA" id="ARBA00022801"/>
    </source>
</evidence>
<keyword evidence="11" id="KW-1185">Reference proteome</keyword>
<evidence type="ECO:0000256" key="2">
    <source>
        <dbReference type="ARBA" id="ARBA00002039"/>
    </source>
</evidence>
<evidence type="ECO:0000256" key="8">
    <source>
        <dbReference type="ARBA" id="ARBA00022825"/>
    </source>
</evidence>
<dbReference type="EC" id="3.4.15.6" evidence="4"/>
<dbReference type="GO" id="GO:0008241">
    <property type="term" value="F:peptidyl-dipeptidase activity"/>
    <property type="evidence" value="ECO:0007669"/>
    <property type="project" value="UniProtKB-EC"/>
</dbReference>
<evidence type="ECO:0000313" key="11">
    <source>
        <dbReference type="Proteomes" id="UP001155241"/>
    </source>
</evidence>
<evidence type="ECO:0000256" key="5">
    <source>
        <dbReference type="ARBA" id="ARBA00015719"/>
    </source>
</evidence>
<evidence type="ECO:0000313" key="10">
    <source>
        <dbReference type="EMBL" id="MCO6045859.1"/>
    </source>
</evidence>
<dbReference type="GO" id="GO:0008236">
    <property type="term" value="F:serine-type peptidase activity"/>
    <property type="evidence" value="ECO:0007669"/>
    <property type="project" value="UniProtKB-KW"/>
</dbReference>
<sequence length="261" mass="27417">MQPYRLLGIVLALASLVLTSAARGNSPSGTLLICGGGKLPPVIYHKFHELAGGDDARLVVIPTAGEKEPDVESIVEAWRGRGFVSVQVLHTRDRELADTPEFAESLRQADAVWISGGQQSRLAKVYAGGPVERELQALVGRGGVIGGTSAGAAIQSRVMIASGNPDPKISTGFDLAPGVVIDQHFLVRNRVNRLLTALSQHPDKLGVGIDEGTAIEVHGNTATVLGESFAIVAKRSIDPPALSMESLSAGEKFELMDASAK</sequence>
<dbReference type="CDD" id="cd03145">
    <property type="entry name" value="GAT1_cyanophycinase"/>
    <property type="match status" value="1"/>
</dbReference>
<keyword evidence="10" id="KW-0121">Carboxypeptidase</keyword>
<gene>
    <name evidence="10" type="ORF">NG895_18320</name>
</gene>
<dbReference type="PANTHER" id="PTHR36175">
    <property type="entry name" value="CYANOPHYCINASE"/>
    <property type="match status" value="1"/>
</dbReference>
<dbReference type="InterPro" id="IPR005320">
    <property type="entry name" value="Peptidase_S51"/>
</dbReference>
<dbReference type="RefSeq" id="WP_252853968.1">
    <property type="nucleotide sequence ID" value="NZ_JAMXLR010000061.1"/>
</dbReference>
<dbReference type="Pfam" id="PF03575">
    <property type="entry name" value="Peptidase_S51"/>
    <property type="match status" value="1"/>
</dbReference>
<dbReference type="InterPro" id="IPR011811">
    <property type="entry name" value="Peptidase_S51_cyanophycinase"/>
</dbReference>